<dbReference type="Proteomes" id="UP000828390">
    <property type="component" value="Unassembled WGS sequence"/>
</dbReference>
<name>A0A9D4GJ12_DREPO</name>
<dbReference type="GO" id="GO:1990904">
    <property type="term" value="C:ribonucleoprotein complex"/>
    <property type="evidence" value="ECO:0007669"/>
    <property type="project" value="UniProtKB-KW"/>
</dbReference>
<keyword evidence="3" id="KW-0687">Ribonucleoprotein</keyword>
<dbReference type="InterPro" id="IPR005813">
    <property type="entry name" value="Ribosomal_bL20"/>
</dbReference>
<dbReference type="SUPFAM" id="SSF74731">
    <property type="entry name" value="Ribosomal protein L20"/>
    <property type="match status" value="1"/>
</dbReference>
<keyword evidence="2" id="KW-0689">Ribosomal protein</keyword>
<dbReference type="Pfam" id="PF00453">
    <property type="entry name" value="Ribosomal_L20"/>
    <property type="match status" value="1"/>
</dbReference>
<evidence type="ECO:0008006" key="6">
    <source>
        <dbReference type="Google" id="ProtNLM"/>
    </source>
</evidence>
<evidence type="ECO:0000256" key="2">
    <source>
        <dbReference type="ARBA" id="ARBA00022980"/>
    </source>
</evidence>
<comment type="similarity">
    <text evidence="1">Belongs to the bacterial ribosomal protein bL20 family.</text>
</comment>
<protein>
    <recommendedName>
        <fullName evidence="6">Ribosomal protein L20</fullName>
    </recommendedName>
</protein>
<evidence type="ECO:0000313" key="5">
    <source>
        <dbReference type="Proteomes" id="UP000828390"/>
    </source>
</evidence>
<dbReference type="EMBL" id="JAIWYP010000005">
    <property type="protein sequence ID" value="KAH3818005.1"/>
    <property type="molecule type" value="Genomic_DNA"/>
</dbReference>
<dbReference type="GO" id="GO:0005840">
    <property type="term" value="C:ribosome"/>
    <property type="evidence" value="ECO:0007669"/>
    <property type="project" value="UniProtKB-KW"/>
</dbReference>
<dbReference type="GO" id="GO:0006412">
    <property type="term" value="P:translation"/>
    <property type="evidence" value="ECO:0007669"/>
    <property type="project" value="InterPro"/>
</dbReference>
<comment type="caution">
    <text evidence="4">The sequence shown here is derived from an EMBL/GenBank/DDBJ whole genome shotgun (WGS) entry which is preliminary data.</text>
</comment>
<dbReference type="GO" id="GO:0019843">
    <property type="term" value="F:rRNA binding"/>
    <property type="evidence" value="ECO:0007669"/>
    <property type="project" value="InterPro"/>
</dbReference>
<evidence type="ECO:0000313" key="4">
    <source>
        <dbReference type="EMBL" id="KAH3818005.1"/>
    </source>
</evidence>
<evidence type="ECO:0000256" key="3">
    <source>
        <dbReference type="ARBA" id="ARBA00023274"/>
    </source>
</evidence>
<dbReference type="AlphaFoldDB" id="A0A9D4GJ12"/>
<dbReference type="Gene3D" id="1.10.1900.20">
    <property type="entry name" value="Ribosomal protein L20"/>
    <property type="match status" value="1"/>
</dbReference>
<gene>
    <name evidence="4" type="ORF">DPMN_119590</name>
</gene>
<accession>A0A9D4GJ12</accession>
<dbReference type="GO" id="GO:0003735">
    <property type="term" value="F:structural constituent of ribosome"/>
    <property type="evidence" value="ECO:0007669"/>
    <property type="project" value="InterPro"/>
</dbReference>
<feature type="non-terminal residue" evidence="4">
    <location>
        <position position="135"/>
    </location>
</feature>
<proteinExistence type="inferred from homology"/>
<reference evidence="4" key="1">
    <citation type="journal article" date="2019" name="bioRxiv">
        <title>The Genome of the Zebra Mussel, Dreissena polymorpha: A Resource for Invasive Species Research.</title>
        <authorList>
            <person name="McCartney M.A."/>
            <person name="Auch B."/>
            <person name="Kono T."/>
            <person name="Mallez S."/>
            <person name="Zhang Y."/>
            <person name="Obille A."/>
            <person name="Becker A."/>
            <person name="Abrahante J.E."/>
            <person name="Garbe J."/>
            <person name="Badalamenti J.P."/>
            <person name="Herman A."/>
            <person name="Mangelson H."/>
            <person name="Liachko I."/>
            <person name="Sullivan S."/>
            <person name="Sone E.D."/>
            <person name="Koren S."/>
            <person name="Silverstein K.A.T."/>
            <person name="Beckman K.B."/>
            <person name="Gohl D.M."/>
        </authorList>
    </citation>
    <scope>NUCLEOTIDE SEQUENCE</scope>
    <source>
        <strain evidence="4">Duluth1</strain>
        <tissue evidence="4">Whole animal</tissue>
    </source>
</reference>
<sequence>KFSGRGRNCYVIGVNRMLRAMRFSTKNYALKSETLDRLYETRLAAACLEHGMNKTYFLTSLAENDINLNRETLSNLAIYEPRTFQSLVQFVKERSEEVGLQSRVLGSVHGTESRGILDEVKKHRWSTKSRTDEVD</sequence>
<dbReference type="PANTHER" id="PTHR10986">
    <property type="entry name" value="39S RIBOSOMAL PROTEIN L20"/>
    <property type="match status" value="1"/>
</dbReference>
<organism evidence="4 5">
    <name type="scientific">Dreissena polymorpha</name>
    <name type="common">Zebra mussel</name>
    <name type="synonym">Mytilus polymorpha</name>
    <dbReference type="NCBI Taxonomy" id="45954"/>
    <lineage>
        <taxon>Eukaryota</taxon>
        <taxon>Metazoa</taxon>
        <taxon>Spiralia</taxon>
        <taxon>Lophotrochozoa</taxon>
        <taxon>Mollusca</taxon>
        <taxon>Bivalvia</taxon>
        <taxon>Autobranchia</taxon>
        <taxon>Heteroconchia</taxon>
        <taxon>Euheterodonta</taxon>
        <taxon>Imparidentia</taxon>
        <taxon>Neoheterodontei</taxon>
        <taxon>Myida</taxon>
        <taxon>Dreissenoidea</taxon>
        <taxon>Dreissenidae</taxon>
        <taxon>Dreissena</taxon>
    </lineage>
</organism>
<keyword evidence="5" id="KW-1185">Reference proteome</keyword>
<evidence type="ECO:0000256" key="1">
    <source>
        <dbReference type="ARBA" id="ARBA00007698"/>
    </source>
</evidence>
<dbReference type="InterPro" id="IPR035566">
    <property type="entry name" value="Ribosomal_protein_bL20_C"/>
</dbReference>
<reference evidence="4" key="2">
    <citation type="submission" date="2020-11" db="EMBL/GenBank/DDBJ databases">
        <authorList>
            <person name="McCartney M.A."/>
            <person name="Auch B."/>
            <person name="Kono T."/>
            <person name="Mallez S."/>
            <person name="Becker A."/>
            <person name="Gohl D.M."/>
            <person name="Silverstein K.A.T."/>
            <person name="Koren S."/>
            <person name="Bechman K.B."/>
            <person name="Herman A."/>
            <person name="Abrahante J.E."/>
            <person name="Garbe J."/>
        </authorList>
    </citation>
    <scope>NUCLEOTIDE SEQUENCE</scope>
    <source>
        <strain evidence="4">Duluth1</strain>
        <tissue evidence="4">Whole animal</tissue>
    </source>
</reference>